<gene>
    <name evidence="1" type="ORF">ACFQZI_10095</name>
</gene>
<comment type="caution">
    <text evidence="1">The sequence shown here is derived from an EMBL/GenBank/DDBJ whole genome shotgun (WGS) entry which is preliminary data.</text>
</comment>
<dbReference type="EMBL" id="JBHTIA010000005">
    <property type="protein sequence ID" value="MFD0765201.1"/>
    <property type="molecule type" value="Genomic_DNA"/>
</dbReference>
<protein>
    <submittedName>
        <fullName evidence="1">Uncharacterized protein</fullName>
    </submittedName>
</protein>
<proteinExistence type="predicted"/>
<evidence type="ECO:0000313" key="1">
    <source>
        <dbReference type="EMBL" id="MFD0765201.1"/>
    </source>
</evidence>
<accession>A0ABW2ZG87</accession>
<name>A0ABW2ZG87_9SPHI</name>
<sequence length="144" mass="15031">MASYNEIVAFTKGVGVRPITFTNSDGTTAKQTYAPADPASRINFLAISSTSVTQKYMLLQLHNSVSGDVAPLGTITVPANAGTNGSVAIVSGLNRGNLPWLQIDSDGNPFIDLNYNMNLEMRLLSALSAGETITVTTSGGSYAA</sequence>
<keyword evidence="2" id="KW-1185">Reference proteome</keyword>
<reference evidence="2" key="1">
    <citation type="journal article" date="2019" name="Int. J. Syst. Evol. Microbiol.">
        <title>The Global Catalogue of Microorganisms (GCM) 10K type strain sequencing project: providing services to taxonomists for standard genome sequencing and annotation.</title>
        <authorList>
            <consortium name="The Broad Institute Genomics Platform"/>
            <consortium name="The Broad Institute Genome Sequencing Center for Infectious Disease"/>
            <person name="Wu L."/>
            <person name="Ma J."/>
        </authorList>
    </citation>
    <scope>NUCLEOTIDE SEQUENCE [LARGE SCALE GENOMIC DNA]</scope>
    <source>
        <strain evidence="2">CCUG 60742</strain>
    </source>
</reference>
<dbReference type="Proteomes" id="UP001597073">
    <property type="component" value="Unassembled WGS sequence"/>
</dbReference>
<organism evidence="1 2">
    <name type="scientific">Mucilaginibacter lutimaris</name>
    <dbReference type="NCBI Taxonomy" id="931629"/>
    <lineage>
        <taxon>Bacteria</taxon>
        <taxon>Pseudomonadati</taxon>
        <taxon>Bacteroidota</taxon>
        <taxon>Sphingobacteriia</taxon>
        <taxon>Sphingobacteriales</taxon>
        <taxon>Sphingobacteriaceae</taxon>
        <taxon>Mucilaginibacter</taxon>
    </lineage>
</organism>
<evidence type="ECO:0000313" key="2">
    <source>
        <dbReference type="Proteomes" id="UP001597073"/>
    </source>
</evidence>
<dbReference type="RefSeq" id="WP_377142018.1">
    <property type="nucleotide sequence ID" value="NZ_JBHTIA010000005.1"/>
</dbReference>